<evidence type="ECO:0000256" key="15">
    <source>
        <dbReference type="ARBA" id="ARBA00023128"/>
    </source>
</evidence>
<dbReference type="PANTHER" id="PTHR46552:SF1">
    <property type="entry name" value="NADH-UBIQUINONE OXIDOREDUCTASE CHAIN 2"/>
    <property type="match status" value="1"/>
</dbReference>
<evidence type="ECO:0000256" key="14">
    <source>
        <dbReference type="ARBA" id="ARBA00023075"/>
    </source>
</evidence>
<proteinExistence type="inferred from homology"/>
<keyword evidence="15 18" id="KW-0496">Mitochondrion</keyword>
<dbReference type="Pfam" id="PF00361">
    <property type="entry name" value="Proton_antipo_M"/>
    <property type="match status" value="1"/>
</dbReference>
<accession>A0A977TL88</accession>
<feature type="transmembrane region" description="Helical" evidence="18">
    <location>
        <begin position="59"/>
        <end position="80"/>
    </location>
</feature>
<keyword evidence="13 18" id="KW-0520">NAD</keyword>
<gene>
    <name evidence="20" type="primary">ND2</name>
</gene>
<dbReference type="EMBL" id="ON964462">
    <property type="protein sequence ID" value="UXW93477.1"/>
    <property type="molecule type" value="Genomic_DNA"/>
</dbReference>
<name>A0A977TL88_9HYME</name>
<dbReference type="GO" id="GO:0008137">
    <property type="term" value="F:NADH dehydrogenase (ubiquinone) activity"/>
    <property type="evidence" value="ECO:0007669"/>
    <property type="project" value="UniProtKB-EC"/>
</dbReference>
<dbReference type="InterPro" id="IPR003917">
    <property type="entry name" value="NADH_UbQ_OxRdtase_chain2"/>
</dbReference>
<evidence type="ECO:0000256" key="6">
    <source>
        <dbReference type="ARBA" id="ARBA00022448"/>
    </source>
</evidence>
<evidence type="ECO:0000256" key="17">
    <source>
        <dbReference type="ARBA" id="ARBA00049551"/>
    </source>
</evidence>
<evidence type="ECO:0000256" key="5">
    <source>
        <dbReference type="ARBA" id="ARBA00021008"/>
    </source>
</evidence>
<comment type="catalytic activity">
    <reaction evidence="17 18">
        <text>a ubiquinone + NADH + 5 H(+)(in) = a ubiquinol + NAD(+) + 4 H(+)(out)</text>
        <dbReference type="Rhea" id="RHEA:29091"/>
        <dbReference type="Rhea" id="RHEA-COMP:9565"/>
        <dbReference type="Rhea" id="RHEA-COMP:9566"/>
        <dbReference type="ChEBI" id="CHEBI:15378"/>
        <dbReference type="ChEBI" id="CHEBI:16389"/>
        <dbReference type="ChEBI" id="CHEBI:17976"/>
        <dbReference type="ChEBI" id="CHEBI:57540"/>
        <dbReference type="ChEBI" id="CHEBI:57945"/>
        <dbReference type="EC" id="7.1.1.2"/>
    </reaction>
</comment>
<evidence type="ECO:0000256" key="9">
    <source>
        <dbReference type="ARBA" id="ARBA00022792"/>
    </source>
</evidence>
<reference evidence="20" key="1">
    <citation type="journal article" date="2022" name="Insects">
        <title>Phylogenomic Analyses of the Tenthredinoidea Support the Familial Rank of Athaliidae (Insecta, Tenthredinoidea).</title>
        <authorList>
            <person name="Niu G."/>
            <person name="Budak M."/>
            <person name="Korkmaz E.M."/>
            <person name="Dogan O."/>
            <person name="Nel A."/>
            <person name="Wan S."/>
            <person name="Cai C."/>
            <person name="Jouault C."/>
            <person name="Li M."/>
            <person name="Wei M."/>
        </authorList>
    </citation>
    <scope>NUCLEOTIDE SEQUENCE</scope>
</reference>
<dbReference type="GO" id="GO:0005743">
    <property type="term" value="C:mitochondrial inner membrane"/>
    <property type="evidence" value="ECO:0007669"/>
    <property type="project" value="UniProtKB-SubCell"/>
</dbReference>
<keyword evidence="7 18" id="KW-0679">Respiratory chain</keyword>
<feature type="transmembrane region" description="Helical" evidence="18">
    <location>
        <begin position="12"/>
        <end position="36"/>
    </location>
</feature>
<feature type="transmembrane region" description="Helical" evidence="18">
    <location>
        <begin position="270"/>
        <end position="288"/>
    </location>
</feature>
<feature type="transmembrane region" description="Helical" evidence="18">
    <location>
        <begin position="309"/>
        <end position="331"/>
    </location>
</feature>
<keyword evidence="11 18" id="KW-0249">Electron transport</keyword>
<dbReference type="AlphaFoldDB" id="A0A977TL88"/>
<comment type="subcellular location">
    <subcellularLocation>
        <location evidence="2 18">Mitochondrion inner membrane</location>
        <topology evidence="2 18">Multi-pass membrane protein</topology>
    </subcellularLocation>
</comment>
<dbReference type="EC" id="7.1.1.2" evidence="4 18"/>
<organism evidence="20">
    <name type="scientific">Runaria sp. 'striata'</name>
    <dbReference type="NCBI Taxonomy" id="2950365"/>
    <lineage>
        <taxon>Eukaryota</taxon>
        <taxon>Metazoa</taxon>
        <taxon>Ecdysozoa</taxon>
        <taxon>Arthropoda</taxon>
        <taxon>Hexapoda</taxon>
        <taxon>Insecta</taxon>
        <taxon>Pterygota</taxon>
        <taxon>Neoptera</taxon>
        <taxon>Endopterygota</taxon>
        <taxon>Hymenoptera</taxon>
        <taxon>Tenthredinoidea</taxon>
        <taxon>Blasticotomidae</taxon>
        <taxon>Runaria</taxon>
    </lineage>
</organism>
<keyword evidence="8 18" id="KW-0812">Transmembrane</keyword>
<keyword evidence="9 18" id="KW-0999">Mitochondrion inner membrane</keyword>
<evidence type="ECO:0000256" key="10">
    <source>
        <dbReference type="ARBA" id="ARBA00022967"/>
    </source>
</evidence>
<evidence type="ECO:0000259" key="19">
    <source>
        <dbReference type="Pfam" id="PF00361"/>
    </source>
</evidence>
<keyword evidence="16 18" id="KW-0472">Membrane</keyword>
<feature type="transmembrane region" description="Helical" evidence="18">
    <location>
        <begin position="196"/>
        <end position="221"/>
    </location>
</feature>
<dbReference type="GO" id="GO:0006120">
    <property type="term" value="P:mitochondrial electron transport, NADH to ubiquinone"/>
    <property type="evidence" value="ECO:0007669"/>
    <property type="project" value="InterPro"/>
</dbReference>
<feature type="transmembrane region" description="Helical" evidence="18">
    <location>
        <begin position="242"/>
        <end position="264"/>
    </location>
</feature>
<dbReference type="InterPro" id="IPR050175">
    <property type="entry name" value="Complex_I_Subunit_2"/>
</dbReference>
<evidence type="ECO:0000256" key="4">
    <source>
        <dbReference type="ARBA" id="ARBA00012944"/>
    </source>
</evidence>
<evidence type="ECO:0000256" key="8">
    <source>
        <dbReference type="ARBA" id="ARBA00022692"/>
    </source>
</evidence>
<keyword evidence="14 18" id="KW-0830">Ubiquinone</keyword>
<evidence type="ECO:0000256" key="16">
    <source>
        <dbReference type="ARBA" id="ARBA00023136"/>
    </source>
</evidence>
<feature type="domain" description="NADH:quinone oxidoreductase/Mrp antiporter transmembrane" evidence="19">
    <location>
        <begin position="26"/>
        <end position="280"/>
    </location>
</feature>
<protein>
    <recommendedName>
        <fullName evidence="5 18">NADH-ubiquinone oxidoreductase chain 2</fullName>
        <ecNumber evidence="4 18">7.1.1.2</ecNumber>
    </recommendedName>
</protein>
<dbReference type="PRINTS" id="PR01436">
    <property type="entry name" value="NADHDHGNASE2"/>
</dbReference>
<geneLocation type="mitochondrion" evidence="20"/>
<comment type="similarity">
    <text evidence="3 18">Belongs to the complex I subunit 2 family.</text>
</comment>
<evidence type="ECO:0000256" key="1">
    <source>
        <dbReference type="ARBA" id="ARBA00003257"/>
    </source>
</evidence>
<comment type="function">
    <text evidence="18">Core subunit of the mitochondrial membrane respiratory chain NADH dehydrogenase (Complex I) which catalyzes electron transfer from NADH through the respiratory chain, using ubiquinone as an electron acceptor. Essential for the catalytic activity and assembly of complex I.</text>
</comment>
<evidence type="ECO:0000256" key="12">
    <source>
        <dbReference type="ARBA" id="ARBA00022989"/>
    </source>
</evidence>
<sequence>MTKMNNKLKFMFYFMLIFSTIMAISSNSWMSMWMSLEINMMSFIPLMLNKSMRFSSNTMIKYFLTQASSSSLLIISLMLLKANYFSPQYMNSLMTLSLLVKLGASPFHWWMPSLIYEMSWLNCFIMLTWQKIIPLYMINMMEYKSILINTCASLSALMGSMAGLNQSSLKLIMAYSSITHTGWMLHIMLINKKMLMMYLITYTMLTLTITMICKTTSLLYLNQMFTMNNKNILLKMMMMMSFLSLSGLPPLVGFMPKIFTLILMNNNNMILEPLVLMASTLISLKFYMNPMISALMLNYNNLKQKKNFNFNNITLLIIINMMLNLILIKYFNQIMI</sequence>
<feature type="transmembrane region" description="Helical" evidence="18">
    <location>
        <begin position="146"/>
        <end position="164"/>
    </location>
</feature>
<evidence type="ECO:0000256" key="11">
    <source>
        <dbReference type="ARBA" id="ARBA00022982"/>
    </source>
</evidence>
<keyword evidence="6" id="KW-0813">Transport</keyword>
<evidence type="ECO:0000256" key="3">
    <source>
        <dbReference type="ARBA" id="ARBA00007012"/>
    </source>
</evidence>
<dbReference type="InterPro" id="IPR001750">
    <property type="entry name" value="ND/Mrp_TM"/>
</dbReference>
<comment type="function">
    <text evidence="1">Core subunit of the mitochondrial membrane respiratory chain NADH dehydrogenase (Complex I) that is believed to belong to the minimal assembly required for catalysis. Complex I functions in the transfer of electrons from NADH to the respiratory chain. The immediate electron acceptor for the enzyme is believed to be ubiquinone.</text>
</comment>
<evidence type="ECO:0000313" key="20">
    <source>
        <dbReference type="EMBL" id="UXW93477.1"/>
    </source>
</evidence>
<evidence type="ECO:0000256" key="18">
    <source>
        <dbReference type="RuleBase" id="RU003403"/>
    </source>
</evidence>
<dbReference type="PANTHER" id="PTHR46552">
    <property type="entry name" value="NADH-UBIQUINONE OXIDOREDUCTASE CHAIN 2"/>
    <property type="match status" value="1"/>
</dbReference>
<evidence type="ECO:0000256" key="13">
    <source>
        <dbReference type="ARBA" id="ARBA00023027"/>
    </source>
</evidence>
<keyword evidence="10 18" id="KW-1278">Translocase</keyword>
<reference evidence="20" key="2">
    <citation type="submission" date="2022-07" db="EMBL/GenBank/DDBJ databases">
        <authorList>
            <person name="Niu G."/>
        </authorList>
    </citation>
    <scope>NUCLEOTIDE SEQUENCE</scope>
</reference>
<evidence type="ECO:0000256" key="2">
    <source>
        <dbReference type="ARBA" id="ARBA00004448"/>
    </source>
</evidence>
<keyword evidence="12 18" id="KW-1133">Transmembrane helix</keyword>
<evidence type="ECO:0000256" key="7">
    <source>
        <dbReference type="ARBA" id="ARBA00022660"/>
    </source>
</evidence>